<dbReference type="Proteomes" id="UP000198341">
    <property type="component" value="Chromosome 13"/>
</dbReference>
<keyword evidence="3" id="KW-1185">Reference proteome</keyword>
<gene>
    <name evidence="2" type="ordered locus">Bathy13g02670</name>
</gene>
<protein>
    <recommendedName>
        <fullName evidence="1">Oxidoreductase FAD/NAD(P)-binding domain-containing protein</fullName>
    </recommendedName>
</protein>
<evidence type="ECO:0000259" key="1">
    <source>
        <dbReference type="Pfam" id="PF00175"/>
    </source>
</evidence>
<sequence>MVAHRTRSYSHASAFRDCTTTSTCRRFSSSNFHRGGNGDIIDHPGNRQNFLKVSSSSTRDLKIKSAWGDDVQFFPCTFVKKPRKVTAKGDLYALSIGGGHLDEMMEKFSTPGQYVQMKVLPSDKPAFIAVANGPKMAKKTNSFEFLVKRPSEGYADKDTGEVLQSTAQKVCDLDSEEASVLVSAPMGKGFRLPEDEIGDVLCFAAGSGISPVKSFLEEEGFTHNGETYVFYGTRDAAHTAFAEELKTTMGGRAKIVNAYSADGNGYAQDYFKRMIDSGELKLKDPKKAIAVLCGQKEMTEQTIEMLENAGVPRERILMNF</sequence>
<dbReference type="PANTHER" id="PTHR47215:SF1">
    <property type="entry name" value="F9L1.8 PROTEIN"/>
    <property type="match status" value="1"/>
</dbReference>
<accession>K8EMR8</accession>
<dbReference type="SUPFAM" id="SSF52343">
    <property type="entry name" value="Ferredoxin reductase-like, C-terminal NADP-linked domain"/>
    <property type="match status" value="1"/>
</dbReference>
<dbReference type="RefSeq" id="XP_007509476.1">
    <property type="nucleotide sequence ID" value="XM_007509414.1"/>
</dbReference>
<dbReference type="eggNOG" id="ENOG502QQ7C">
    <property type="taxonomic scope" value="Eukaryota"/>
</dbReference>
<evidence type="ECO:0000313" key="2">
    <source>
        <dbReference type="EMBL" id="CCO19279.1"/>
    </source>
</evidence>
<proteinExistence type="predicted"/>
<organism evidence="2 3">
    <name type="scientific">Bathycoccus prasinos</name>
    <dbReference type="NCBI Taxonomy" id="41875"/>
    <lineage>
        <taxon>Eukaryota</taxon>
        <taxon>Viridiplantae</taxon>
        <taxon>Chlorophyta</taxon>
        <taxon>Mamiellophyceae</taxon>
        <taxon>Mamiellales</taxon>
        <taxon>Bathycoccaceae</taxon>
        <taxon>Bathycoccus</taxon>
    </lineage>
</organism>
<dbReference type="PANTHER" id="PTHR47215">
    <property type="match status" value="1"/>
</dbReference>
<name>K8EMR8_9CHLO</name>
<dbReference type="KEGG" id="bpg:Bathy13g02670"/>
<dbReference type="InterPro" id="IPR039261">
    <property type="entry name" value="FNR_nucleotide-bd"/>
</dbReference>
<dbReference type="GeneID" id="19012219"/>
<feature type="domain" description="Oxidoreductase FAD/NAD(P)-binding" evidence="1">
    <location>
        <begin position="204"/>
        <end position="301"/>
    </location>
</feature>
<dbReference type="GO" id="GO:0016491">
    <property type="term" value="F:oxidoreductase activity"/>
    <property type="evidence" value="ECO:0007669"/>
    <property type="project" value="InterPro"/>
</dbReference>
<dbReference type="AlphaFoldDB" id="K8EMR8"/>
<dbReference type="InterPro" id="IPR001433">
    <property type="entry name" value="OxRdtase_FAD/NAD-bd"/>
</dbReference>
<dbReference type="CDD" id="cd00322">
    <property type="entry name" value="FNR_like"/>
    <property type="match status" value="1"/>
</dbReference>
<dbReference type="Pfam" id="PF00175">
    <property type="entry name" value="NAD_binding_1"/>
    <property type="match status" value="1"/>
</dbReference>
<dbReference type="OrthoDB" id="1856718at2759"/>
<reference evidence="2 3" key="1">
    <citation type="submission" date="2011-10" db="EMBL/GenBank/DDBJ databases">
        <authorList>
            <person name="Genoscope - CEA"/>
        </authorList>
    </citation>
    <scope>NUCLEOTIDE SEQUENCE [LARGE SCALE GENOMIC DNA]</scope>
    <source>
        <strain evidence="2 3">RCC 1105</strain>
    </source>
</reference>
<dbReference type="EMBL" id="FO082266">
    <property type="protein sequence ID" value="CCO19279.1"/>
    <property type="molecule type" value="Genomic_DNA"/>
</dbReference>
<dbReference type="Gene3D" id="3.40.50.80">
    <property type="entry name" value="Nucleotide-binding domain of ferredoxin-NADP reductase (FNR) module"/>
    <property type="match status" value="1"/>
</dbReference>
<evidence type="ECO:0000313" key="3">
    <source>
        <dbReference type="Proteomes" id="UP000198341"/>
    </source>
</evidence>
<dbReference type="STRING" id="41875.K8EMR8"/>